<dbReference type="GO" id="GO:0016987">
    <property type="term" value="F:sigma factor activity"/>
    <property type="evidence" value="ECO:0007669"/>
    <property type="project" value="UniProtKB-KW"/>
</dbReference>
<dbReference type="SUPFAM" id="SSF88659">
    <property type="entry name" value="Sigma3 and sigma4 domains of RNA polymerase sigma factors"/>
    <property type="match status" value="1"/>
</dbReference>
<dbReference type="Pfam" id="PF08281">
    <property type="entry name" value="Sigma70_r4_2"/>
    <property type="match status" value="1"/>
</dbReference>
<keyword evidence="8" id="KW-1185">Reference proteome</keyword>
<reference evidence="7 8" key="1">
    <citation type="submission" date="2016-06" db="EMBL/GenBank/DDBJ databases">
        <authorList>
            <person name="Kjaerup R.B."/>
            <person name="Dalgaard T.S."/>
            <person name="Juul-Madsen H.R."/>
        </authorList>
    </citation>
    <scope>NUCLEOTIDE SEQUENCE [LARGE SCALE GENOMIC DNA]</scope>
    <source>
        <strain evidence="7 8">DSM 43904</strain>
    </source>
</reference>
<comment type="similarity">
    <text evidence="1">Belongs to the sigma-70 factor family. ECF subfamily.</text>
</comment>
<dbReference type="RefSeq" id="WP_172899413.1">
    <property type="nucleotide sequence ID" value="NZ_LT607750.1"/>
</dbReference>
<dbReference type="PANTHER" id="PTHR43133:SF25">
    <property type="entry name" value="RNA POLYMERASE SIGMA FACTOR RFAY-RELATED"/>
    <property type="match status" value="1"/>
</dbReference>
<evidence type="ECO:0000313" key="8">
    <source>
        <dbReference type="Proteomes" id="UP000198217"/>
    </source>
</evidence>
<dbReference type="PANTHER" id="PTHR43133">
    <property type="entry name" value="RNA POLYMERASE ECF-TYPE SIGMA FACTO"/>
    <property type="match status" value="1"/>
</dbReference>
<dbReference type="Gene3D" id="1.10.10.10">
    <property type="entry name" value="Winged helix-like DNA-binding domain superfamily/Winged helix DNA-binding domain"/>
    <property type="match status" value="1"/>
</dbReference>
<evidence type="ECO:0000259" key="5">
    <source>
        <dbReference type="Pfam" id="PF04542"/>
    </source>
</evidence>
<evidence type="ECO:0000256" key="3">
    <source>
        <dbReference type="ARBA" id="ARBA00023082"/>
    </source>
</evidence>
<dbReference type="InterPro" id="IPR013325">
    <property type="entry name" value="RNA_pol_sigma_r2"/>
</dbReference>
<keyword evidence="2" id="KW-0805">Transcription regulation</keyword>
<dbReference type="InterPro" id="IPR007627">
    <property type="entry name" value="RNA_pol_sigma70_r2"/>
</dbReference>
<dbReference type="InterPro" id="IPR013249">
    <property type="entry name" value="RNA_pol_sigma70_r4_t2"/>
</dbReference>
<dbReference type="EMBL" id="LT607750">
    <property type="protein sequence ID" value="SCG77572.1"/>
    <property type="molecule type" value="Genomic_DNA"/>
</dbReference>
<evidence type="ECO:0000256" key="1">
    <source>
        <dbReference type="ARBA" id="ARBA00010641"/>
    </source>
</evidence>
<dbReference type="Gene3D" id="1.10.1740.10">
    <property type="match status" value="1"/>
</dbReference>
<feature type="domain" description="RNA polymerase sigma factor 70 region 4 type 2" evidence="6">
    <location>
        <begin position="127"/>
        <end position="179"/>
    </location>
</feature>
<evidence type="ECO:0000256" key="2">
    <source>
        <dbReference type="ARBA" id="ARBA00023015"/>
    </source>
</evidence>
<name>A0A1C5K464_9ACTN</name>
<sequence length="198" mass="22191">MLDADVGAVTDAAIIDRSVRDPEAFSTIFDRHAPHIHRYLARRLGVPAADDLVAETFLAAFRRRDRFDTTHPDARPWLYGIATRIVGQHRRDEEREYRLRQAYVPATSEASHANRVATVVTAQSLRRPLLEALAELSDGDRDVLLLIAWEELRYEDVAAALSIPVGTVRSRLNRARRLLRERLGGAPASAIEEVLGHG</sequence>
<organism evidence="7 8">
    <name type="scientific">Micromonospora echinaurantiaca</name>
    <dbReference type="NCBI Taxonomy" id="47857"/>
    <lineage>
        <taxon>Bacteria</taxon>
        <taxon>Bacillati</taxon>
        <taxon>Actinomycetota</taxon>
        <taxon>Actinomycetes</taxon>
        <taxon>Micromonosporales</taxon>
        <taxon>Micromonosporaceae</taxon>
        <taxon>Micromonospora</taxon>
    </lineage>
</organism>
<dbReference type="InterPro" id="IPR036388">
    <property type="entry name" value="WH-like_DNA-bd_sf"/>
</dbReference>
<proteinExistence type="inferred from homology"/>
<dbReference type="SUPFAM" id="SSF88946">
    <property type="entry name" value="Sigma2 domain of RNA polymerase sigma factors"/>
    <property type="match status" value="1"/>
</dbReference>
<keyword evidence="3" id="KW-0731">Sigma factor</keyword>
<dbReference type="InterPro" id="IPR014284">
    <property type="entry name" value="RNA_pol_sigma-70_dom"/>
</dbReference>
<accession>A0A1C5K464</accession>
<protein>
    <submittedName>
        <fullName evidence="7">RNA polymerase sigma-70 factor, ECF subfamily</fullName>
    </submittedName>
</protein>
<dbReference type="AlphaFoldDB" id="A0A1C5K464"/>
<dbReference type="GO" id="GO:0006352">
    <property type="term" value="P:DNA-templated transcription initiation"/>
    <property type="evidence" value="ECO:0007669"/>
    <property type="project" value="InterPro"/>
</dbReference>
<gene>
    <name evidence="7" type="ORF">GA0070609_5413</name>
</gene>
<dbReference type="GO" id="GO:0003677">
    <property type="term" value="F:DNA binding"/>
    <property type="evidence" value="ECO:0007669"/>
    <property type="project" value="InterPro"/>
</dbReference>
<evidence type="ECO:0000256" key="4">
    <source>
        <dbReference type="ARBA" id="ARBA00023163"/>
    </source>
</evidence>
<dbReference type="Pfam" id="PF04542">
    <property type="entry name" value="Sigma70_r2"/>
    <property type="match status" value="1"/>
</dbReference>
<keyword evidence="4" id="KW-0804">Transcription</keyword>
<dbReference type="NCBIfam" id="TIGR02937">
    <property type="entry name" value="sigma70-ECF"/>
    <property type="match status" value="1"/>
</dbReference>
<evidence type="ECO:0000313" key="7">
    <source>
        <dbReference type="EMBL" id="SCG77572.1"/>
    </source>
</evidence>
<dbReference type="InterPro" id="IPR013324">
    <property type="entry name" value="RNA_pol_sigma_r3/r4-like"/>
</dbReference>
<evidence type="ECO:0000259" key="6">
    <source>
        <dbReference type="Pfam" id="PF08281"/>
    </source>
</evidence>
<dbReference type="InterPro" id="IPR039425">
    <property type="entry name" value="RNA_pol_sigma-70-like"/>
</dbReference>
<feature type="domain" description="RNA polymerase sigma-70 region 2" evidence="5">
    <location>
        <begin position="29"/>
        <end position="95"/>
    </location>
</feature>
<dbReference type="Proteomes" id="UP000198217">
    <property type="component" value="Chromosome I"/>
</dbReference>